<keyword evidence="3" id="KW-1185">Reference proteome</keyword>
<gene>
    <name evidence="2" type="ORF">FOT42_004825</name>
</gene>
<evidence type="ECO:0000313" key="2">
    <source>
        <dbReference type="EMBL" id="KAB5490758.1"/>
    </source>
</evidence>
<keyword evidence="1" id="KW-0732">Signal</keyword>
<dbReference type="Proteomes" id="UP000319204">
    <property type="component" value="Unassembled WGS sequence"/>
</dbReference>
<evidence type="ECO:0000313" key="3">
    <source>
        <dbReference type="Proteomes" id="UP000319204"/>
    </source>
</evidence>
<feature type="signal peptide" evidence="1">
    <location>
        <begin position="1"/>
        <end position="21"/>
    </location>
</feature>
<dbReference type="RefSeq" id="WP_151889452.1">
    <property type="nucleotide sequence ID" value="NZ_VNIK02000002.1"/>
</dbReference>
<accession>A0A5N5IRC5</accession>
<evidence type="ECO:0000256" key="1">
    <source>
        <dbReference type="SAM" id="SignalP"/>
    </source>
</evidence>
<dbReference type="OrthoDB" id="630434at2"/>
<dbReference type="EMBL" id="VNIK02000002">
    <property type="protein sequence ID" value="KAB5490758.1"/>
    <property type="molecule type" value="Genomic_DNA"/>
</dbReference>
<dbReference type="PROSITE" id="PS51257">
    <property type="entry name" value="PROKAR_LIPOPROTEIN"/>
    <property type="match status" value="1"/>
</dbReference>
<name>A0A5N5IRC5_9FLAO</name>
<sequence length="224" mass="26281">MKNILFLISLILLLASCNNEPVDFQPIHNDHYQTALDSLVNYDNYFIGEFNGEVLVSTEPFTYGCSVGNLLKDSVSIKFHYSYKISNSEELKTPFIEFIAYESINKLDPNTHYRYDEYNNFYTFFNRNELEYWEVDNYKNLTPQVRILHIDYSQLINNSALRYLSTDFGKPPFDENNFQIENIREIENPSFGIELTYSFNCTLLSDSNEVLEIKNGKGKCTFLY</sequence>
<organism evidence="2 3">
    <name type="scientific">Flagellimonas hadalis</name>
    <dbReference type="NCBI Taxonomy" id="2597517"/>
    <lineage>
        <taxon>Bacteria</taxon>
        <taxon>Pseudomonadati</taxon>
        <taxon>Bacteroidota</taxon>
        <taxon>Flavobacteriia</taxon>
        <taxon>Flavobacteriales</taxon>
        <taxon>Flavobacteriaceae</taxon>
        <taxon>Flagellimonas</taxon>
    </lineage>
</organism>
<dbReference type="AlphaFoldDB" id="A0A5N5IRC5"/>
<comment type="caution">
    <text evidence="2">The sequence shown here is derived from an EMBL/GenBank/DDBJ whole genome shotgun (WGS) entry which is preliminary data.</text>
</comment>
<reference evidence="2" key="1">
    <citation type="submission" date="2019-10" db="EMBL/GenBank/DDBJ databases">
        <title>Muricauda hadale sp. nov., a piezophilic bacterium isolated from hadopelagic water of the Mariana Trench.</title>
        <authorList>
            <person name="Wei Y."/>
        </authorList>
    </citation>
    <scope>NUCLEOTIDE SEQUENCE [LARGE SCALE GENOMIC DNA]</scope>
    <source>
        <strain evidence="2">MT-229</strain>
    </source>
</reference>
<protein>
    <recommendedName>
        <fullName evidence="4">Lipoprotein</fullName>
    </recommendedName>
</protein>
<evidence type="ECO:0008006" key="4">
    <source>
        <dbReference type="Google" id="ProtNLM"/>
    </source>
</evidence>
<feature type="chain" id="PRO_5024361085" description="Lipoprotein" evidence="1">
    <location>
        <begin position="22"/>
        <end position="224"/>
    </location>
</feature>
<proteinExistence type="predicted"/>